<dbReference type="Pfam" id="PF10708">
    <property type="entry name" value="DUF2510"/>
    <property type="match status" value="1"/>
</dbReference>
<keyword evidence="4" id="KW-1185">Reference proteome</keyword>
<feature type="compositionally biased region" description="Pro residues" evidence="1">
    <location>
        <begin position="258"/>
        <end position="268"/>
    </location>
</feature>
<evidence type="ECO:0000313" key="3">
    <source>
        <dbReference type="EMBL" id="ORA83785.1"/>
    </source>
</evidence>
<evidence type="ECO:0000259" key="2">
    <source>
        <dbReference type="Pfam" id="PF10708"/>
    </source>
</evidence>
<dbReference type="Gene3D" id="3.30.70.2330">
    <property type="match status" value="1"/>
</dbReference>
<dbReference type="Proteomes" id="UP000243140">
    <property type="component" value="Unassembled WGS sequence"/>
</dbReference>
<feature type="compositionally biased region" description="Basic and acidic residues" evidence="1">
    <location>
        <begin position="244"/>
        <end position="257"/>
    </location>
</feature>
<sequence length="299" mass="33232">MIPEPDNRYDPWAISVRADNKTVGYIQRVDAPQWANVVRRVCASGHIPVVPGRIYAFERPDWENWDATGDPPKDFGATVQLKLGDPATALPLNNPPEVPHTLLPRSTIVQVTKENEHANSLLKFVPPSGYGLLIATLHEHLAASGRSVIEVRIDDECIGQLTPQTSQRFLPLVQHLSRRNLLPACWADITGSAVAAEVRISAIKANEATPSVLDGDAIEVPRLIAEEQDARAYNLRGNLYHVEEAPTAKQPEIRRPPTETPPPLPPAGWYPDPRYPQFLRYWNGAVWTDHTASNPRSTR</sequence>
<accession>A0ABX3SVR8</accession>
<gene>
    <name evidence="3" type="ORF">BST29_09700</name>
</gene>
<feature type="region of interest" description="Disordered" evidence="1">
    <location>
        <begin position="244"/>
        <end position="271"/>
    </location>
</feature>
<proteinExistence type="predicted"/>
<feature type="domain" description="DUF2510" evidence="2">
    <location>
        <begin position="267"/>
        <end position="296"/>
    </location>
</feature>
<reference evidence="3 4" key="1">
    <citation type="submission" date="2017-02" db="EMBL/GenBank/DDBJ databases">
        <title>The new phylogeny of genus Mycobacterium.</title>
        <authorList>
            <person name="Tortoli E."/>
            <person name="Trovato A."/>
            <person name="Cirillo D.M."/>
        </authorList>
    </citation>
    <scope>NUCLEOTIDE SEQUENCE [LARGE SCALE GENOMIC DNA]</scope>
    <source>
        <strain evidence="3 4">IP1130001</strain>
    </source>
</reference>
<protein>
    <recommendedName>
        <fullName evidence="2">DUF2510 domain-containing protein</fullName>
    </recommendedName>
</protein>
<organism evidence="3 4">
    <name type="scientific">Mycobacterium malmoense</name>
    <dbReference type="NCBI Taxonomy" id="1780"/>
    <lineage>
        <taxon>Bacteria</taxon>
        <taxon>Bacillati</taxon>
        <taxon>Actinomycetota</taxon>
        <taxon>Actinomycetes</taxon>
        <taxon>Mycobacteriales</taxon>
        <taxon>Mycobacteriaceae</taxon>
        <taxon>Mycobacterium</taxon>
    </lineage>
</organism>
<evidence type="ECO:0000313" key="4">
    <source>
        <dbReference type="Proteomes" id="UP000243140"/>
    </source>
</evidence>
<dbReference type="EMBL" id="MVHV01000007">
    <property type="protein sequence ID" value="ORA83785.1"/>
    <property type="molecule type" value="Genomic_DNA"/>
</dbReference>
<name>A0ABX3SVR8_MYCMA</name>
<evidence type="ECO:0000256" key="1">
    <source>
        <dbReference type="SAM" id="MobiDB-lite"/>
    </source>
</evidence>
<dbReference type="InterPro" id="IPR018929">
    <property type="entry name" value="DUF2510"/>
</dbReference>
<comment type="caution">
    <text evidence="3">The sequence shown here is derived from an EMBL/GenBank/DDBJ whole genome shotgun (WGS) entry which is preliminary data.</text>
</comment>